<organism evidence="11 12">
    <name type="scientific">Emiliania huxleyi (strain CCMP1516)</name>
    <dbReference type="NCBI Taxonomy" id="280463"/>
    <lineage>
        <taxon>Eukaryota</taxon>
        <taxon>Haptista</taxon>
        <taxon>Haptophyta</taxon>
        <taxon>Prymnesiophyceae</taxon>
        <taxon>Isochrysidales</taxon>
        <taxon>Noelaerhabdaceae</taxon>
        <taxon>Emiliania</taxon>
    </lineage>
</organism>
<dbReference type="InterPro" id="IPR018108">
    <property type="entry name" value="MCP_transmembrane"/>
</dbReference>
<evidence type="ECO:0000256" key="3">
    <source>
        <dbReference type="ARBA" id="ARBA00022448"/>
    </source>
</evidence>
<feature type="repeat" description="Solcar" evidence="9">
    <location>
        <begin position="14"/>
        <end position="96"/>
    </location>
</feature>
<protein>
    <recommendedName>
        <fullName evidence="13">Mitochondrial carrier protein</fullName>
    </recommendedName>
</protein>
<dbReference type="GO" id="GO:0031966">
    <property type="term" value="C:mitochondrial membrane"/>
    <property type="evidence" value="ECO:0007669"/>
    <property type="project" value="UniProtKB-SubCell"/>
</dbReference>
<keyword evidence="7" id="KW-0496">Mitochondrion</keyword>
<feature type="repeat" description="Solcar" evidence="9">
    <location>
        <begin position="98"/>
        <end position="184"/>
    </location>
</feature>
<evidence type="ECO:0000256" key="8">
    <source>
        <dbReference type="ARBA" id="ARBA00023136"/>
    </source>
</evidence>
<feature type="repeat" description="Solcar" evidence="9">
    <location>
        <begin position="191"/>
        <end position="275"/>
    </location>
</feature>
<dbReference type="GeneID" id="17277076"/>
<dbReference type="PaxDb" id="2903-EOD31802"/>
<evidence type="ECO:0000313" key="11">
    <source>
        <dbReference type="EnsemblProtists" id="EOD31802"/>
    </source>
</evidence>
<keyword evidence="6" id="KW-1133">Transmembrane helix</keyword>
<dbReference type="GO" id="GO:1990575">
    <property type="term" value="P:mitochondrial L-ornithine transmembrane transport"/>
    <property type="evidence" value="ECO:0007669"/>
    <property type="project" value="TreeGrafter"/>
</dbReference>
<evidence type="ECO:0000313" key="12">
    <source>
        <dbReference type="Proteomes" id="UP000013827"/>
    </source>
</evidence>
<dbReference type="GO" id="GO:0000064">
    <property type="term" value="F:L-ornithine transmembrane transporter activity"/>
    <property type="evidence" value="ECO:0007669"/>
    <property type="project" value="TreeGrafter"/>
</dbReference>
<accession>A0A0D3K7R7</accession>
<evidence type="ECO:0000256" key="7">
    <source>
        <dbReference type="ARBA" id="ARBA00023128"/>
    </source>
</evidence>
<reference evidence="12" key="1">
    <citation type="journal article" date="2013" name="Nature">
        <title>Pan genome of the phytoplankton Emiliania underpins its global distribution.</title>
        <authorList>
            <person name="Read B.A."/>
            <person name="Kegel J."/>
            <person name="Klute M.J."/>
            <person name="Kuo A."/>
            <person name="Lefebvre S.C."/>
            <person name="Maumus F."/>
            <person name="Mayer C."/>
            <person name="Miller J."/>
            <person name="Monier A."/>
            <person name="Salamov A."/>
            <person name="Young J."/>
            <person name="Aguilar M."/>
            <person name="Claverie J.M."/>
            <person name="Frickenhaus S."/>
            <person name="Gonzalez K."/>
            <person name="Herman E.K."/>
            <person name="Lin Y.C."/>
            <person name="Napier J."/>
            <person name="Ogata H."/>
            <person name="Sarno A.F."/>
            <person name="Shmutz J."/>
            <person name="Schroeder D."/>
            <person name="de Vargas C."/>
            <person name="Verret F."/>
            <person name="von Dassow P."/>
            <person name="Valentin K."/>
            <person name="Van de Peer Y."/>
            <person name="Wheeler G."/>
            <person name="Dacks J.B."/>
            <person name="Delwiche C.F."/>
            <person name="Dyhrman S.T."/>
            <person name="Glockner G."/>
            <person name="John U."/>
            <person name="Richards T."/>
            <person name="Worden A.Z."/>
            <person name="Zhang X."/>
            <person name="Grigoriev I.V."/>
            <person name="Allen A.E."/>
            <person name="Bidle K."/>
            <person name="Borodovsky M."/>
            <person name="Bowler C."/>
            <person name="Brownlee C."/>
            <person name="Cock J.M."/>
            <person name="Elias M."/>
            <person name="Gladyshev V.N."/>
            <person name="Groth M."/>
            <person name="Guda C."/>
            <person name="Hadaegh A."/>
            <person name="Iglesias-Rodriguez M.D."/>
            <person name="Jenkins J."/>
            <person name="Jones B.M."/>
            <person name="Lawson T."/>
            <person name="Leese F."/>
            <person name="Lindquist E."/>
            <person name="Lobanov A."/>
            <person name="Lomsadze A."/>
            <person name="Malik S.B."/>
            <person name="Marsh M.E."/>
            <person name="Mackinder L."/>
            <person name="Mock T."/>
            <person name="Mueller-Roeber B."/>
            <person name="Pagarete A."/>
            <person name="Parker M."/>
            <person name="Probert I."/>
            <person name="Quesneville H."/>
            <person name="Raines C."/>
            <person name="Rensing S.A."/>
            <person name="Riano-Pachon D.M."/>
            <person name="Richier S."/>
            <person name="Rokitta S."/>
            <person name="Shiraiwa Y."/>
            <person name="Soanes D.M."/>
            <person name="van der Giezen M."/>
            <person name="Wahlund T.M."/>
            <person name="Williams B."/>
            <person name="Wilson W."/>
            <person name="Wolfe G."/>
            <person name="Wurch L.L."/>
        </authorList>
    </citation>
    <scope>NUCLEOTIDE SEQUENCE</scope>
</reference>
<dbReference type="PROSITE" id="PS50920">
    <property type="entry name" value="SOLCAR"/>
    <property type="match status" value="3"/>
</dbReference>
<keyword evidence="8 9" id="KW-0472">Membrane</keyword>
<dbReference type="AlphaFoldDB" id="A0A0D3K7R7"/>
<dbReference type="PANTHER" id="PTHR45624:SF12">
    <property type="entry name" value="MITOCHONDRIAL ORNITHINE TRANSPORTER 1"/>
    <property type="match status" value="1"/>
</dbReference>
<keyword evidence="12" id="KW-1185">Reference proteome</keyword>
<dbReference type="STRING" id="2903.R1DA87"/>
<name>A0A0D3K7R7_EMIH1</name>
<evidence type="ECO:0000256" key="10">
    <source>
        <dbReference type="RuleBase" id="RU000488"/>
    </source>
</evidence>
<dbReference type="HOGENOM" id="CLU_015166_16_2_1"/>
<comment type="similarity">
    <text evidence="2 10">Belongs to the mitochondrial carrier (TC 2.A.29) family.</text>
</comment>
<evidence type="ECO:0000256" key="4">
    <source>
        <dbReference type="ARBA" id="ARBA00022692"/>
    </source>
</evidence>
<dbReference type="SUPFAM" id="SSF103506">
    <property type="entry name" value="Mitochondrial carrier"/>
    <property type="match status" value="1"/>
</dbReference>
<dbReference type="EnsemblProtists" id="EOD31802">
    <property type="protein sequence ID" value="EOD31802"/>
    <property type="gene ID" value="EMIHUDRAFT_112617"/>
</dbReference>
<sequence length="281" mass="29109">MTKPPADAAGRRAASSAAAPFAGLLAGVGQVLAEQPLDTLKTRLQSAHFGASDGAFRLAVTTVRGEGGGALLLGVVPRIATYPLVKLSLFSLFEAFYAQTQSFALAGACAGALNTVVSCPADVVKSQLQVQRRKDPSLAAVRVVSSLVKTHGAGVLYRGLAPLAARDTLGYAILYTVYYRGQELQRRSDAAAAAPRWAIGGAAGACFYGATLPIDRVKVLQQTQAGGAALGLGECLATVRRGGLAAFYRGAGPTFARTFVGQAVGLSVYDLVRGWQPTYCD</sequence>
<dbReference type="PANTHER" id="PTHR45624">
    <property type="entry name" value="MITOCHONDRIAL BASIC AMINO ACIDS TRANSPORTER-RELATED"/>
    <property type="match status" value="1"/>
</dbReference>
<proteinExistence type="inferred from homology"/>
<keyword evidence="5" id="KW-0677">Repeat</keyword>
<reference evidence="11" key="2">
    <citation type="submission" date="2024-10" db="UniProtKB">
        <authorList>
            <consortium name="EnsemblProtists"/>
        </authorList>
    </citation>
    <scope>IDENTIFICATION</scope>
</reference>
<dbReference type="Pfam" id="PF00153">
    <property type="entry name" value="Mito_carr"/>
    <property type="match status" value="3"/>
</dbReference>
<dbReference type="Gene3D" id="1.50.40.10">
    <property type="entry name" value="Mitochondrial carrier domain"/>
    <property type="match status" value="1"/>
</dbReference>
<dbReference type="OMA" id="LWTVNYP"/>
<evidence type="ECO:0000256" key="6">
    <source>
        <dbReference type="ARBA" id="ARBA00022989"/>
    </source>
</evidence>
<evidence type="ECO:0000256" key="9">
    <source>
        <dbReference type="PROSITE-ProRule" id="PRU00282"/>
    </source>
</evidence>
<dbReference type="KEGG" id="ehx:EMIHUDRAFT_112617"/>
<dbReference type="RefSeq" id="XP_005784231.1">
    <property type="nucleotide sequence ID" value="XM_005784174.1"/>
</dbReference>
<evidence type="ECO:0000256" key="1">
    <source>
        <dbReference type="ARBA" id="ARBA00004225"/>
    </source>
</evidence>
<comment type="subcellular location">
    <subcellularLocation>
        <location evidence="1">Mitochondrion membrane</location>
        <topology evidence="1">Multi-pass membrane protein</topology>
    </subcellularLocation>
</comment>
<dbReference type="InterPro" id="IPR050567">
    <property type="entry name" value="Mitochondrial_Carrier"/>
</dbReference>
<keyword evidence="3 10" id="KW-0813">Transport</keyword>
<dbReference type="eggNOG" id="KOG0756">
    <property type="taxonomic scope" value="Eukaryota"/>
</dbReference>
<evidence type="ECO:0000256" key="5">
    <source>
        <dbReference type="ARBA" id="ARBA00022737"/>
    </source>
</evidence>
<dbReference type="InterPro" id="IPR023395">
    <property type="entry name" value="MCP_dom_sf"/>
</dbReference>
<evidence type="ECO:0008006" key="13">
    <source>
        <dbReference type="Google" id="ProtNLM"/>
    </source>
</evidence>
<evidence type="ECO:0000256" key="2">
    <source>
        <dbReference type="ARBA" id="ARBA00006375"/>
    </source>
</evidence>
<keyword evidence="4 9" id="KW-0812">Transmembrane</keyword>
<dbReference type="Proteomes" id="UP000013827">
    <property type="component" value="Unassembled WGS sequence"/>
</dbReference>